<reference evidence="2 3" key="1">
    <citation type="submission" date="2019-04" db="EMBL/GenBank/DDBJ databases">
        <title>Sphingomonas psychrotolerans sp. nov., isolated from soil in the Tianshan Mountains, Xinjiang, China.</title>
        <authorList>
            <person name="Luo Y."/>
            <person name="Sheng H."/>
        </authorList>
    </citation>
    <scope>NUCLEOTIDE SEQUENCE [LARGE SCALE GENOMIC DNA]</scope>
    <source>
        <strain evidence="2 3">KIS18-15</strain>
    </source>
</reference>
<sequence>MKLPGAPLVGGVLGGAVALVALAVPTATLESMVMASGLPAIFAAAEPPLGFTAHLLVALAAGGAVGLAAWFGLASWLDARRPQDETFARRAVAPVIRRADAHPDAPPRPPLLATRDLGAPFLDPRPVAADPEPLEIEEPAPLIVVTVEQDLPKDLDQPLSAYDPAAVPDVPMPAPEALPSLQRAQRPAVFDESERFEVFELTPPVRPTPSLVVDAEPAPAPREEAITRPETDATIHALLERLERGVVRKATAATTEAMPEVTPTPMPISVPAPRVERRARPRGLEDTLVTLRNLAQRA</sequence>
<keyword evidence="3" id="KW-1185">Reference proteome</keyword>
<feature type="transmembrane region" description="Helical" evidence="1">
    <location>
        <begin position="51"/>
        <end position="73"/>
    </location>
</feature>
<evidence type="ECO:0000313" key="2">
    <source>
        <dbReference type="EMBL" id="TGX43336.1"/>
    </source>
</evidence>
<organism evidence="2 3">
    <name type="scientific">Sphingomonas naasensis</name>
    <dbReference type="NCBI Taxonomy" id="1344951"/>
    <lineage>
        <taxon>Bacteria</taxon>
        <taxon>Pseudomonadati</taxon>
        <taxon>Pseudomonadota</taxon>
        <taxon>Alphaproteobacteria</taxon>
        <taxon>Sphingomonadales</taxon>
        <taxon>Sphingomonadaceae</taxon>
        <taxon>Sphingomonas</taxon>
    </lineage>
</organism>
<dbReference type="Proteomes" id="UP000309848">
    <property type="component" value="Unassembled WGS sequence"/>
</dbReference>
<dbReference type="EMBL" id="SRXU01000003">
    <property type="protein sequence ID" value="TGX43336.1"/>
    <property type="molecule type" value="Genomic_DNA"/>
</dbReference>
<comment type="caution">
    <text evidence="2">The sequence shown here is derived from an EMBL/GenBank/DDBJ whole genome shotgun (WGS) entry which is preliminary data.</text>
</comment>
<protein>
    <submittedName>
        <fullName evidence="2">Uncharacterized protein</fullName>
    </submittedName>
</protein>
<accession>A0A4S1WPZ0</accession>
<proteinExistence type="predicted"/>
<name>A0A4S1WPZ0_9SPHN</name>
<keyword evidence="1" id="KW-0472">Membrane</keyword>
<keyword evidence="1" id="KW-0812">Transmembrane</keyword>
<dbReference type="RefSeq" id="WP_135984065.1">
    <property type="nucleotide sequence ID" value="NZ_JAASQM010000002.1"/>
</dbReference>
<dbReference type="OrthoDB" id="7560213at2"/>
<dbReference type="AlphaFoldDB" id="A0A4S1WPZ0"/>
<gene>
    <name evidence="2" type="ORF">E5A74_09240</name>
</gene>
<evidence type="ECO:0000256" key="1">
    <source>
        <dbReference type="SAM" id="Phobius"/>
    </source>
</evidence>
<keyword evidence="1" id="KW-1133">Transmembrane helix</keyword>
<evidence type="ECO:0000313" key="3">
    <source>
        <dbReference type="Proteomes" id="UP000309848"/>
    </source>
</evidence>